<feature type="region of interest" description="Disordered" evidence="1">
    <location>
        <begin position="242"/>
        <end position="299"/>
    </location>
</feature>
<protein>
    <submittedName>
        <fullName evidence="2">Uncharacterized protein</fullName>
    </submittedName>
</protein>
<dbReference type="AlphaFoldDB" id="A0A4U5ND23"/>
<proteinExistence type="predicted"/>
<feature type="compositionally biased region" description="Pro residues" evidence="1">
    <location>
        <begin position="274"/>
        <end position="285"/>
    </location>
</feature>
<name>A0A4U5ND23_STECR</name>
<feature type="region of interest" description="Disordered" evidence="1">
    <location>
        <begin position="58"/>
        <end position="85"/>
    </location>
</feature>
<comment type="caution">
    <text evidence="2">The sequence shown here is derived from an EMBL/GenBank/DDBJ whole genome shotgun (WGS) entry which is preliminary data.</text>
</comment>
<keyword evidence="3" id="KW-1185">Reference proteome</keyword>
<feature type="region of interest" description="Disordered" evidence="1">
    <location>
        <begin position="1"/>
        <end position="37"/>
    </location>
</feature>
<reference evidence="2 3" key="1">
    <citation type="journal article" date="2015" name="Genome Biol.">
        <title>Comparative genomics of Steinernema reveals deeply conserved gene regulatory networks.</title>
        <authorList>
            <person name="Dillman A.R."/>
            <person name="Macchietto M."/>
            <person name="Porter C.F."/>
            <person name="Rogers A."/>
            <person name="Williams B."/>
            <person name="Antoshechkin I."/>
            <person name="Lee M.M."/>
            <person name="Goodwin Z."/>
            <person name="Lu X."/>
            <person name="Lewis E.E."/>
            <person name="Goodrich-Blair H."/>
            <person name="Stock S.P."/>
            <person name="Adams B.J."/>
            <person name="Sternberg P.W."/>
            <person name="Mortazavi A."/>
        </authorList>
    </citation>
    <scope>NUCLEOTIDE SEQUENCE [LARGE SCALE GENOMIC DNA]</scope>
    <source>
        <strain evidence="2 3">ALL</strain>
    </source>
</reference>
<dbReference type="EMBL" id="AZBU02000004">
    <property type="protein sequence ID" value="TKR80728.1"/>
    <property type="molecule type" value="Genomic_DNA"/>
</dbReference>
<gene>
    <name evidence="2" type="ORF">L596_014751</name>
</gene>
<evidence type="ECO:0000313" key="2">
    <source>
        <dbReference type="EMBL" id="TKR80728.1"/>
    </source>
</evidence>
<dbReference type="Proteomes" id="UP000298663">
    <property type="component" value="Unassembled WGS sequence"/>
</dbReference>
<feature type="compositionally biased region" description="Acidic residues" evidence="1">
    <location>
        <begin position="1"/>
        <end position="12"/>
    </location>
</feature>
<reference evidence="2 3" key="2">
    <citation type="journal article" date="2019" name="G3 (Bethesda)">
        <title>Hybrid Assembly of the Genome of the Entomopathogenic Nematode Steinernema carpocapsae Identifies the X-Chromosome.</title>
        <authorList>
            <person name="Serra L."/>
            <person name="Macchietto M."/>
            <person name="Macias-Munoz A."/>
            <person name="McGill C.J."/>
            <person name="Rodriguez I.M."/>
            <person name="Rodriguez B."/>
            <person name="Murad R."/>
            <person name="Mortazavi A."/>
        </authorList>
    </citation>
    <scope>NUCLEOTIDE SEQUENCE [LARGE SCALE GENOMIC DNA]</scope>
    <source>
        <strain evidence="2 3">ALL</strain>
    </source>
</reference>
<dbReference type="OrthoDB" id="10446646at2759"/>
<accession>A0A4U5ND23</accession>
<organism evidence="2 3">
    <name type="scientific">Steinernema carpocapsae</name>
    <name type="common">Entomopathogenic nematode</name>
    <dbReference type="NCBI Taxonomy" id="34508"/>
    <lineage>
        <taxon>Eukaryota</taxon>
        <taxon>Metazoa</taxon>
        <taxon>Ecdysozoa</taxon>
        <taxon>Nematoda</taxon>
        <taxon>Chromadorea</taxon>
        <taxon>Rhabditida</taxon>
        <taxon>Tylenchina</taxon>
        <taxon>Panagrolaimomorpha</taxon>
        <taxon>Strongyloidoidea</taxon>
        <taxon>Steinernematidae</taxon>
        <taxon>Steinernema</taxon>
    </lineage>
</organism>
<sequence>MNCANYEDEEEPTSSQGPTRMPGPSAGHEKLMRGLPRSYPPHVIRDCQLFSAVQDRNAAGTSNGISEGVRVRRKLPPTPQNQTPPLFYSPESAPQPYVKFIPPVNVSSIGAVELGSLNGRLRCLSCLQPADFCDHLGYRRIPLMMRGLIPMSPDTLGSTQHLGESHPSFAHVIPEVQKLLSHHWRTTERIRDDILPRFEMLREKYGFEPSMTSVRRPTINFPQYMVDEGIAIAAQREFERLNINGPSSTGEGAHPPRKRNPAGDFHPKEVVTLTPPPEDPVSQPPPKRKNASKKSKKRR</sequence>
<evidence type="ECO:0000313" key="3">
    <source>
        <dbReference type="Proteomes" id="UP000298663"/>
    </source>
</evidence>
<feature type="compositionally biased region" description="Basic residues" evidence="1">
    <location>
        <begin position="286"/>
        <end position="299"/>
    </location>
</feature>
<evidence type="ECO:0000256" key="1">
    <source>
        <dbReference type="SAM" id="MobiDB-lite"/>
    </source>
</evidence>